<proteinExistence type="predicted"/>
<dbReference type="EMBL" id="MTJN01000002">
    <property type="protein sequence ID" value="OOV09194.1"/>
    <property type="molecule type" value="Genomic_DNA"/>
</dbReference>
<dbReference type="AlphaFoldDB" id="A0A1T1AYJ9"/>
<keyword evidence="2" id="KW-1185">Reference proteome</keyword>
<dbReference type="Gene3D" id="3.40.50.1820">
    <property type="entry name" value="alpha/beta hydrolase"/>
    <property type="match status" value="1"/>
</dbReference>
<evidence type="ECO:0000313" key="1">
    <source>
        <dbReference type="EMBL" id="OOV09194.1"/>
    </source>
</evidence>
<dbReference type="GO" id="GO:0016787">
    <property type="term" value="F:hydrolase activity"/>
    <property type="evidence" value="ECO:0007669"/>
    <property type="project" value="UniProtKB-KW"/>
</dbReference>
<accession>A0A1T1AYJ9</accession>
<organism evidence="1 2">
    <name type="scientific">Rhodoferax fermentans</name>
    <dbReference type="NCBI Taxonomy" id="28066"/>
    <lineage>
        <taxon>Bacteria</taxon>
        <taxon>Pseudomonadati</taxon>
        <taxon>Pseudomonadota</taxon>
        <taxon>Betaproteobacteria</taxon>
        <taxon>Burkholderiales</taxon>
        <taxon>Comamonadaceae</taxon>
        <taxon>Rhodoferax</taxon>
    </lineage>
</organism>
<dbReference type="SUPFAM" id="SSF53474">
    <property type="entry name" value="alpha/beta-Hydrolases"/>
    <property type="match status" value="1"/>
</dbReference>
<sequence length="274" mass="30269">MRAVFLLFVYLLSACSSMTPEVRRNRADALAFAKSWQPLRLSTHNFVLAAYVPAPIKASKVLTIYIEGDGLAWLNREQSSDDPTPLQPIALQLALQHVQGAAAYLARPCQYVSDLDRRGCDVSYWTDRRFAPPVIDASSQAIDELKRRYEADALVLVGYSGGGAVAALVAAGRHDVVRLVTVAGNLDHRFWTVLHRVTPLTGSLNPADAWNSLQGISQLHFVGSADVNITPEVVSAYLSRFPIAYRPEMQVVPNVDHSCCWVKQWTKLSLHAFP</sequence>
<dbReference type="OrthoDB" id="5451115at2"/>
<name>A0A1T1AYJ9_RHOFE</name>
<dbReference type="InterPro" id="IPR029058">
    <property type="entry name" value="AB_hydrolase_fold"/>
</dbReference>
<comment type="caution">
    <text evidence="1">The sequence shown here is derived from an EMBL/GenBank/DDBJ whole genome shotgun (WGS) entry which is preliminary data.</text>
</comment>
<gene>
    <name evidence="1" type="ORF">RF819_15795</name>
</gene>
<evidence type="ECO:0000313" key="2">
    <source>
        <dbReference type="Proteomes" id="UP000190750"/>
    </source>
</evidence>
<reference evidence="1 2" key="1">
    <citation type="submission" date="2017-01" db="EMBL/GenBank/DDBJ databases">
        <title>Genome sequencing of Rhodoferax fermentans JCM 7819.</title>
        <authorList>
            <person name="Kim Y.J."/>
            <person name="Farh M.E.-A."/>
            <person name="Yang D.-C."/>
        </authorList>
    </citation>
    <scope>NUCLEOTIDE SEQUENCE [LARGE SCALE GENOMIC DNA]</scope>
    <source>
        <strain evidence="1 2">JCM 7819</strain>
    </source>
</reference>
<keyword evidence="1" id="KW-0378">Hydrolase</keyword>
<protein>
    <submittedName>
        <fullName evidence="1">Alpha/beta hydrolase</fullName>
    </submittedName>
</protein>
<dbReference type="STRING" id="28066.RF819_15795"/>
<dbReference type="PROSITE" id="PS51257">
    <property type="entry name" value="PROKAR_LIPOPROTEIN"/>
    <property type="match status" value="1"/>
</dbReference>
<dbReference type="Proteomes" id="UP000190750">
    <property type="component" value="Unassembled WGS sequence"/>
</dbReference>